<dbReference type="PROSITE" id="PS50885">
    <property type="entry name" value="HAMP"/>
    <property type="match status" value="1"/>
</dbReference>
<evidence type="ECO:0000256" key="4">
    <source>
        <dbReference type="ARBA" id="ARBA00023224"/>
    </source>
</evidence>
<dbReference type="STRING" id="512399.A8709_15695"/>
<comment type="similarity">
    <text evidence="5">Belongs to the methyl-accepting chemotaxis (MCP) protein family.</text>
</comment>
<keyword evidence="7" id="KW-1133">Transmembrane helix</keyword>
<feature type="domain" description="HAMP" evidence="9">
    <location>
        <begin position="329"/>
        <end position="381"/>
    </location>
</feature>
<dbReference type="Gene3D" id="1.10.287.950">
    <property type="entry name" value="Methyl-accepting chemotaxis protein"/>
    <property type="match status" value="1"/>
</dbReference>
<feature type="transmembrane region" description="Helical" evidence="7">
    <location>
        <begin position="20"/>
        <end position="40"/>
    </location>
</feature>
<keyword evidence="3 7" id="KW-0472">Membrane</keyword>
<name>A0A1C1A4M6_9BACL</name>
<proteinExistence type="inferred from homology"/>
<dbReference type="PROSITE" id="PS50111">
    <property type="entry name" value="CHEMOTAXIS_TRANSDUC_2"/>
    <property type="match status" value="1"/>
</dbReference>
<dbReference type="Pfam" id="PF00015">
    <property type="entry name" value="MCPsignal"/>
    <property type="match status" value="1"/>
</dbReference>
<dbReference type="GO" id="GO:0007165">
    <property type="term" value="P:signal transduction"/>
    <property type="evidence" value="ECO:0007669"/>
    <property type="project" value="UniProtKB-KW"/>
</dbReference>
<dbReference type="SMART" id="SM00283">
    <property type="entry name" value="MA"/>
    <property type="match status" value="1"/>
</dbReference>
<dbReference type="SUPFAM" id="SSF58104">
    <property type="entry name" value="Methyl-accepting chemotaxis protein (MCP) signaling domain"/>
    <property type="match status" value="1"/>
</dbReference>
<evidence type="ECO:0000313" key="11">
    <source>
        <dbReference type="Proteomes" id="UP000093309"/>
    </source>
</evidence>
<evidence type="ECO:0000259" key="9">
    <source>
        <dbReference type="PROSITE" id="PS50885"/>
    </source>
</evidence>
<evidence type="ECO:0000256" key="3">
    <source>
        <dbReference type="ARBA" id="ARBA00023136"/>
    </source>
</evidence>
<keyword evidence="11" id="KW-1185">Reference proteome</keyword>
<dbReference type="GO" id="GO:0005886">
    <property type="term" value="C:plasma membrane"/>
    <property type="evidence" value="ECO:0007669"/>
    <property type="project" value="UniProtKB-SubCell"/>
</dbReference>
<dbReference type="CDD" id="cd06225">
    <property type="entry name" value="HAMP"/>
    <property type="match status" value="1"/>
</dbReference>
<keyword evidence="2" id="KW-1003">Cell membrane</keyword>
<dbReference type="InterPro" id="IPR003660">
    <property type="entry name" value="HAMP_dom"/>
</dbReference>
<accession>A0A1C1A4M6</accession>
<dbReference type="EMBL" id="LYPC01000014">
    <property type="protein sequence ID" value="OCT15517.1"/>
    <property type="molecule type" value="Genomic_DNA"/>
</dbReference>
<evidence type="ECO:0000256" key="2">
    <source>
        <dbReference type="ARBA" id="ARBA00022475"/>
    </source>
</evidence>
<organism evidence="10 11">
    <name type="scientific">Paenibacillus pectinilyticus</name>
    <dbReference type="NCBI Taxonomy" id="512399"/>
    <lineage>
        <taxon>Bacteria</taxon>
        <taxon>Bacillati</taxon>
        <taxon>Bacillota</taxon>
        <taxon>Bacilli</taxon>
        <taxon>Bacillales</taxon>
        <taxon>Paenibacillaceae</taxon>
        <taxon>Paenibacillus</taxon>
    </lineage>
</organism>
<keyword evidence="4 6" id="KW-0807">Transducer</keyword>
<comment type="caution">
    <text evidence="10">The sequence shown here is derived from an EMBL/GenBank/DDBJ whole genome shotgun (WGS) entry which is preliminary data.</text>
</comment>
<evidence type="ECO:0000256" key="6">
    <source>
        <dbReference type="PROSITE-ProRule" id="PRU00284"/>
    </source>
</evidence>
<dbReference type="RefSeq" id="WP_065852427.1">
    <property type="nucleotide sequence ID" value="NZ_LYPC01000014.1"/>
</dbReference>
<reference evidence="11" key="1">
    <citation type="submission" date="2016-05" db="EMBL/GenBank/DDBJ databases">
        <title>Paenibacillus oryzae. sp. nov., isolated from the rice root.</title>
        <authorList>
            <person name="Zhang J."/>
            <person name="Zhang X."/>
        </authorList>
    </citation>
    <scope>NUCLEOTIDE SEQUENCE [LARGE SCALE GENOMIC DNA]</scope>
    <source>
        <strain evidence="11">KCTC13222</strain>
    </source>
</reference>
<dbReference type="PANTHER" id="PTHR32089:SF112">
    <property type="entry name" value="LYSOZYME-LIKE PROTEIN-RELATED"/>
    <property type="match status" value="1"/>
</dbReference>
<comment type="subcellular location">
    <subcellularLocation>
        <location evidence="1">Cell membrane</location>
    </subcellularLocation>
</comment>
<dbReference type="AlphaFoldDB" id="A0A1C1A4M6"/>
<protein>
    <recommendedName>
        <fullName evidence="12">Chemotaxis protein</fullName>
    </recommendedName>
</protein>
<sequence length="687" mass="75761">MRTLRQVFPKLQVSLRSTGASIFVVILLLILSTVIFLSTMNYQTTKSILQNEVGKLVQQMITLISYKLDVSLTNDVSLSSELFSDSTVLKQLSDYSLGDESISFAGGLATENTFKKYMASQPQLQSMSWIPLQDGKLVLSTERQLKREQVIDQAWFKKTVEKAGEAVWFQPHPGGIVSQNGDLLFGYSRFLSKTISGAKTDYVLVVEFQAKSLLKELTAVTITDHTQMLIVNRAGSVLLSTASSTPSSEPLAGITGDRFQSELGSFSLKEDRASNYLAYQHSPIADWYVVSKTPTSDLIKNAQSFKNWAILVSAIAFIASIIVSLFLAARIGKPLAKLRQLMQLGADGNLTGRMKVIGHNEISVVSEDFNTMLENISTMVTQSSRSALDMAHISVAMTGRVEVNVTASDNIFEAITEVAAGAEGMAAEAEKGQQVMREVKHQIEESNAVHRLMIASVQQVNDISDEGMTFLNELRQSSDSTEQIGQEAVAQTETLLQGISSIHRVLAQLIVFTKQTHILALNATIEAARAGQHGKGFHVIAMETKQLAESSRSFIQEANSLVEAVVQDVKKSAKLNHDMYEIVREQVQFAFETERVFVQVKQLMEDSQAKIFMLGEALKQVDERQGVLSESVTSIASIADQFSAISTVVAEKSRNQFVTSQALFENAKQLEHISEELERSMNKFVLK</sequence>
<dbReference type="Proteomes" id="UP000093309">
    <property type="component" value="Unassembled WGS sequence"/>
</dbReference>
<evidence type="ECO:0000256" key="7">
    <source>
        <dbReference type="SAM" id="Phobius"/>
    </source>
</evidence>
<dbReference type="PANTHER" id="PTHR32089">
    <property type="entry name" value="METHYL-ACCEPTING CHEMOTAXIS PROTEIN MCPB"/>
    <property type="match status" value="1"/>
</dbReference>
<evidence type="ECO:0000256" key="1">
    <source>
        <dbReference type="ARBA" id="ARBA00004236"/>
    </source>
</evidence>
<evidence type="ECO:0000256" key="5">
    <source>
        <dbReference type="ARBA" id="ARBA00029447"/>
    </source>
</evidence>
<feature type="transmembrane region" description="Helical" evidence="7">
    <location>
        <begin position="308"/>
        <end position="329"/>
    </location>
</feature>
<keyword evidence="7" id="KW-0812">Transmembrane</keyword>
<dbReference type="Gene3D" id="3.30.450.20">
    <property type="entry name" value="PAS domain"/>
    <property type="match status" value="1"/>
</dbReference>
<evidence type="ECO:0000313" key="10">
    <source>
        <dbReference type="EMBL" id="OCT15517.1"/>
    </source>
</evidence>
<feature type="domain" description="Methyl-accepting transducer" evidence="8">
    <location>
        <begin position="400"/>
        <end position="639"/>
    </location>
</feature>
<evidence type="ECO:0000259" key="8">
    <source>
        <dbReference type="PROSITE" id="PS50111"/>
    </source>
</evidence>
<dbReference type="SMART" id="SM00304">
    <property type="entry name" value="HAMP"/>
    <property type="match status" value="1"/>
</dbReference>
<evidence type="ECO:0008006" key="12">
    <source>
        <dbReference type="Google" id="ProtNLM"/>
    </source>
</evidence>
<gene>
    <name evidence="10" type="ORF">A8709_15695</name>
</gene>
<dbReference type="InterPro" id="IPR004089">
    <property type="entry name" value="MCPsignal_dom"/>
</dbReference>
<dbReference type="Pfam" id="PF00672">
    <property type="entry name" value="HAMP"/>
    <property type="match status" value="1"/>
</dbReference>